<keyword evidence="2" id="KW-0812">Transmembrane</keyword>
<dbReference type="Proteomes" id="UP000537260">
    <property type="component" value="Unassembled WGS sequence"/>
</dbReference>
<evidence type="ECO:0000313" key="3">
    <source>
        <dbReference type="EMBL" id="NYJ21448.1"/>
    </source>
</evidence>
<organism evidence="3 4">
    <name type="scientific">Glaciibacter psychrotolerans</name>
    <dbReference type="NCBI Taxonomy" id="670054"/>
    <lineage>
        <taxon>Bacteria</taxon>
        <taxon>Bacillati</taxon>
        <taxon>Actinomycetota</taxon>
        <taxon>Actinomycetes</taxon>
        <taxon>Micrococcales</taxon>
        <taxon>Microbacteriaceae</taxon>
        <taxon>Glaciibacter</taxon>
    </lineage>
</organism>
<protein>
    <recommendedName>
        <fullName evidence="5">DUF4232 domain-containing protein</fullName>
    </recommendedName>
</protein>
<dbReference type="AlphaFoldDB" id="A0A7Z0EH78"/>
<keyword evidence="4" id="KW-1185">Reference proteome</keyword>
<comment type="caution">
    <text evidence="3">The sequence shown here is derived from an EMBL/GenBank/DDBJ whole genome shotgun (WGS) entry which is preliminary data.</text>
</comment>
<accession>A0A7Z0EH78</accession>
<name>A0A7Z0EH78_9MICO</name>
<proteinExistence type="predicted"/>
<evidence type="ECO:0000313" key="4">
    <source>
        <dbReference type="Proteomes" id="UP000537260"/>
    </source>
</evidence>
<feature type="compositionally biased region" description="Polar residues" evidence="1">
    <location>
        <begin position="54"/>
        <end position="64"/>
    </location>
</feature>
<keyword evidence="2" id="KW-0472">Membrane</keyword>
<evidence type="ECO:0000256" key="2">
    <source>
        <dbReference type="SAM" id="Phobius"/>
    </source>
</evidence>
<evidence type="ECO:0000256" key="1">
    <source>
        <dbReference type="SAM" id="MobiDB-lite"/>
    </source>
</evidence>
<sequence>MSTIKHPVGPQSEKVYRRRRAVVGLVVLAVIVIIVLIIVRPGSDSSKPAGAPASATQPTDTAADSATPPKAGGACDPAQVQVDALTDLDSYAVDQLPQLTLSVTNTGPVACTLNAGTSKQVYTITSGTDVWWTSTDCQTDSSDAEVTLEPNTPLKTSTPLEWQRIRSSPDTCDAADREAAPAGGASYRLSVSVDGIESASPTQFLLD</sequence>
<reference evidence="3 4" key="1">
    <citation type="submission" date="2020-07" db="EMBL/GenBank/DDBJ databases">
        <title>Sequencing the genomes of 1000 actinobacteria strains.</title>
        <authorList>
            <person name="Klenk H.-P."/>
        </authorList>
    </citation>
    <scope>NUCLEOTIDE SEQUENCE [LARGE SCALE GENOMIC DNA]</scope>
    <source>
        <strain evidence="3 4">LI1</strain>
    </source>
</reference>
<feature type="transmembrane region" description="Helical" evidence="2">
    <location>
        <begin position="21"/>
        <end position="39"/>
    </location>
</feature>
<dbReference type="EMBL" id="JACCFM010000001">
    <property type="protein sequence ID" value="NYJ21448.1"/>
    <property type="molecule type" value="Genomic_DNA"/>
</dbReference>
<evidence type="ECO:0008006" key="5">
    <source>
        <dbReference type="Google" id="ProtNLM"/>
    </source>
</evidence>
<gene>
    <name evidence="3" type="ORF">HNR05_003239</name>
</gene>
<dbReference type="RefSeq" id="WP_179580043.1">
    <property type="nucleotide sequence ID" value="NZ_JACCFM010000001.1"/>
</dbReference>
<feature type="region of interest" description="Disordered" evidence="1">
    <location>
        <begin position="44"/>
        <end position="75"/>
    </location>
</feature>
<keyword evidence="2" id="KW-1133">Transmembrane helix</keyword>